<evidence type="ECO:0000313" key="10">
    <source>
        <dbReference type="Proteomes" id="UP000748756"/>
    </source>
</evidence>
<dbReference type="GO" id="GO:0005794">
    <property type="term" value="C:Golgi apparatus"/>
    <property type="evidence" value="ECO:0007669"/>
    <property type="project" value="TreeGrafter"/>
</dbReference>
<dbReference type="OrthoDB" id="1926336at2759"/>
<dbReference type="PANTHER" id="PTHR23157">
    <property type="entry name" value="GRIP AND COILED-COIL DOMAIN-CONTAINING PROTEIN 1"/>
    <property type="match status" value="1"/>
</dbReference>
<feature type="coiled-coil region" evidence="6">
    <location>
        <begin position="822"/>
        <end position="945"/>
    </location>
</feature>
<dbReference type="Proteomes" id="UP000748756">
    <property type="component" value="Unassembled WGS sequence"/>
</dbReference>
<protein>
    <recommendedName>
        <fullName evidence="8">GRIP domain-containing protein</fullName>
    </recommendedName>
</protein>
<gene>
    <name evidence="9" type="ORF">BG015_007413</name>
</gene>
<comment type="subcellular location">
    <subcellularLocation>
        <location evidence="2">Cytoplasm</location>
    </subcellularLocation>
    <subcellularLocation>
        <location evidence="1">Endomembrane system</location>
        <topology evidence="1">Peripheral membrane protein</topology>
    </subcellularLocation>
</comment>
<organism evidence="9 10">
    <name type="scientific">Linnemannia schmuckeri</name>
    <dbReference type="NCBI Taxonomy" id="64567"/>
    <lineage>
        <taxon>Eukaryota</taxon>
        <taxon>Fungi</taxon>
        <taxon>Fungi incertae sedis</taxon>
        <taxon>Mucoromycota</taxon>
        <taxon>Mortierellomycotina</taxon>
        <taxon>Mortierellomycetes</taxon>
        <taxon>Mortierellales</taxon>
        <taxon>Mortierellaceae</taxon>
        <taxon>Linnemannia</taxon>
    </lineage>
</organism>
<feature type="compositionally biased region" description="Low complexity" evidence="7">
    <location>
        <begin position="263"/>
        <end position="280"/>
    </location>
</feature>
<feature type="coiled-coil region" evidence="6">
    <location>
        <begin position="320"/>
        <end position="365"/>
    </location>
</feature>
<feature type="coiled-coil region" evidence="6">
    <location>
        <begin position="532"/>
        <end position="611"/>
    </location>
</feature>
<evidence type="ECO:0000256" key="1">
    <source>
        <dbReference type="ARBA" id="ARBA00004184"/>
    </source>
</evidence>
<feature type="region of interest" description="Disordered" evidence="7">
    <location>
        <begin position="1543"/>
        <end position="1590"/>
    </location>
</feature>
<evidence type="ECO:0000256" key="4">
    <source>
        <dbReference type="ARBA" id="ARBA00023054"/>
    </source>
</evidence>
<keyword evidence="10" id="KW-1185">Reference proteome</keyword>
<feature type="compositionally biased region" description="Basic and acidic residues" evidence="7">
    <location>
        <begin position="1041"/>
        <end position="1059"/>
    </location>
</feature>
<sequence length="1660" mass="185174">MFSSFKEKLNTSLSTLQEKGLSTTLSTTHTSISLGTGLGLDTGGIGAGTTGQTETHAVVNSREIAGTETAPSSGPGNVLVVPIETTDLTSLASLHSPTPSVPRHSQQQPEQQQQQQQQAEQQQQPQLHQGSFGSIASRISSGASSSSLFFRRPLQATRSTADLIAVGTSTSSSSPLPPTTTGTRYFLDSVSGVSSPNRLAILVQKLTLDPQEEKANPAELDKVRDFYIQQQQQQPSGTELSTVVIEKLEILRRYEARFPGEKNSNSSSSSSITSPSSNSDNDLAGAFKKIVQEKLAAEAVLKASTPLEDLGDVDALEAHLQNMSTKNEMSMQEIKRLSEELRQTLKAKEEESKSQTALIETLRAQLIDSEQNAKGRTFIEIDLDIETKVNTSFDLSAESPPSAPVTPPPQIVGLPSTAPTTPVASGTPLTSKSKKPKDPEKKNQALRELMVRLEAVLKEKNQAQEDQEEAVEQVRQLQIRLDQEIQVNQDITGELDQLRTTVAELEKARTERLADPTGTAETGSTLALDDAIQTARSEAEAAQAAKKELEIKLTTVQKAHTILQESMSQTERTLETAKNQIRELGNVSKQLRIVKLQLDDTQEELQEKQRLLDLERQWREEAETMRDAIKREHDAAVMSSRRLLEEAQERSTAMTSTVDAALTATSEYNEKIDSLQSTISQFEERFAEVNRVRVELERTLAERSDCASEILVLSDRIVQLEQESDTRLQQIHALTLEKESLNATLPDIGATTATIKADLAAAAVAKTEQTASSLPSMDAIIEATSNGGRDPSATTIQTLQSKITRLEAELEAMSPVPSLNDLKKLQDELNSARQAKVEAEETITALQAKVQAVAAASEAAKESDTTISLEELSSLKQERAELSEKLARLERLHQGFERSSSERIRTLEQELAVLLEQKVALEAQVQEQSDLLIREKQKEKELEQARVAEGIDRVTLELAAVRTAERFASSKVTELAKERDLVVEKVVKLEKHLEKLKECKVGQEQSLTGRIQELTLEKEALKKHVETLQLELEQANAQSGKSEKERSGKQTRMSEERDRAVARVTELELDLHTTTAESNVAQSARQEQDKDKELLASLTLELKTKSKKLAIAQEQALVQRTMYADKIAQLSDQIQTLKIERESVLQPKTELESQLAEMTKRAERLEQQVKVMGEDAERLLLAKMEAQEQVSGLQDRINAFGLRERDLKEALALAKETMHQRDEDLSLTQKQLKKAENELEKTGQRLAKIDQAKKSLEEEYAALKSTASRNQQEAKTQANFAASQQSTTSKELQRLKATQVKTLQERDQFQKDRDQLVQEKEADQKELERKQAELETLKRMHESAETQMLEYQSQLAEARNRVDTLEELTSIAKRVAETKVTELEQLKIKSTESEKEFARVKNHLRTKDEEYRAQKDKFKSEVEETRLVLGNEIAELIEQLEKNNQDTMALQKLSVQHGKELEVTKSRLEVQETLVKTLEQEAEEIKLRKRDLELELQHFKDLEETMAKDRAEHSVIVDDYKMREGHLRTVNKTLKEEVRKLQKLGPGSPLPSPTSSHAPYNTQSNIPGTPTPVTPRPRATGGGGPQPLGRAATMALPVTPRWSSPSQPHSVADDDVNVEYLKNVLLNFMEHKERRQQLIPVVAQMLRLSSDETKRFSKVV</sequence>
<evidence type="ECO:0000256" key="7">
    <source>
        <dbReference type="SAM" id="MobiDB-lite"/>
    </source>
</evidence>
<evidence type="ECO:0000313" key="9">
    <source>
        <dbReference type="EMBL" id="KAF9150763.1"/>
    </source>
</evidence>
<dbReference type="Pfam" id="PF01465">
    <property type="entry name" value="GRIP"/>
    <property type="match status" value="1"/>
</dbReference>
<feature type="compositionally biased region" description="Pro residues" evidence="7">
    <location>
        <begin position="401"/>
        <end position="410"/>
    </location>
</feature>
<dbReference type="EMBL" id="JAAAUQ010000384">
    <property type="protein sequence ID" value="KAF9150763.1"/>
    <property type="molecule type" value="Genomic_DNA"/>
</dbReference>
<feature type="coiled-coil region" evidence="6">
    <location>
        <begin position="1306"/>
        <end position="1368"/>
    </location>
</feature>
<feature type="coiled-coil region" evidence="6">
    <location>
        <begin position="443"/>
        <end position="508"/>
    </location>
</feature>
<name>A0A9P5RYH6_9FUNG</name>
<feature type="region of interest" description="Disordered" evidence="7">
    <location>
        <begin position="1263"/>
        <end position="1290"/>
    </location>
</feature>
<dbReference type="InterPro" id="IPR000237">
    <property type="entry name" value="GRIP_dom"/>
</dbReference>
<feature type="compositionally biased region" description="Polar residues" evidence="7">
    <location>
        <begin position="1265"/>
        <end position="1290"/>
    </location>
</feature>
<dbReference type="PROSITE" id="PS50913">
    <property type="entry name" value="GRIP"/>
    <property type="match status" value="1"/>
</dbReference>
<keyword evidence="4 6" id="KW-0175">Coiled coil</keyword>
<feature type="coiled-coil region" evidence="6">
    <location>
        <begin position="665"/>
        <end position="699"/>
    </location>
</feature>
<evidence type="ECO:0000256" key="3">
    <source>
        <dbReference type="ARBA" id="ARBA00022490"/>
    </source>
</evidence>
<feature type="coiled-coil region" evidence="6">
    <location>
        <begin position="1461"/>
        <end position="1502"/>
    </location>
</feature>
<feature type="region of interest" description="Disordered" evidence="7">
    <location>
        <begin position="259"/>
        <end position="280"/>
    </location>
</feature>
<feature type="domain" description="GRIP" evidence="8">
    <location>
        <begin position="1611"/>
        <end position="1659"/>
    </location>
</feature>
<accession>A0A9P5RYH6</accession>
<dbReference type="InterPro" id="IPR051952">
    <property type="entry name" value="Golgi-autophagy_related"/>
</dbReference>
<feature type="compositionally biased region" description="Polar residues" evidence="7">
    <location>
        <begin position="1557"/>
        <end position="1566"/>
    </location>
</feature>
<feature type="region of interest" description="Disordered" evidence="7">
    <location>
        <begin position="1033"/>
        <end position="1059"/>
    </location>
</feature>
<keyword evidence="3" id="KW-0963">Cytoplasm</keyword>
<evidence type="ECO:0000259" key="8">
    <source>
        <dbReference type="PROSITE" id="PS50913"/>
    </source>
</evidence>
<evidence type="ECO:0000256" key="2">
    <source>
        <dbReference type="ARBA" id="ARBA00004496"/>
    </source>
</evidence>
<feature type="compositionally biased region" description="Low complexity" evidence="7">
    <location>
        <begin position="106"/>
        <end position="130"/>
    </location>
</feature>
<feature type="region of interest" description="Disordered" evidence="7">
    <location>
        <begin position="92"/>
        <end position="130"/>
    </location>
</feature>
<evidence type="ECO:0000256" key="5">
    <source>
        <dbReference type="ARBA" id="ARBA00023136"/>
    </source>
</evidence>
<feature type="region of interest" description="Disordered" evidence="7">
    <location>
        <begin position="394"/>
        <end position="442"/>
    </location>
</feature>
<feature type="compositionally biased region" description="Polar residues" evidence="7">
    <location>
        <begin position="417"/>
        <end position="430"/>
    </location>
</feature>
<keyword evidence="5" id="KW-0472">Membrane</keyword>
<evidence type="ECO:0000256" key="6">
    <source>
        <dbReference type="SAM" id="Coils"/>
    </source>
</evidence>
<comment type="caution">
    <text evidence="9">The sequence shown here is derived from an EMBL/GenBank/DDBJ whole genome shotgun (WGS) entry which is preliminary data.</text>
</comment>
<reference evidence="9" key="1">
    <citation type="journal article" date="2020" name="Fungal Divers.">
        <title>Resolving the Mortierellaceae phylogeny through synthesis of multi-gene phylogenetics and phylogenomics.</title>
        <authorList>
            <person name="Vandepol N."/>
            <person name="Liber J."/>
            <person name="Desiro A."/>
            <person name="Na H."/>
            <person name="Kennedy M."/>
            <person name="Barry K."/>
            <person name="Grigoriev I.V."/>
            <person name="Miller A.N."/>
            <person name="O'Donnell K."/>
            <person name="Stajich J.E."/>
            <person name="Bonito G."/>
        </authorList>
    </citation>
    <scope>NUCLEOTIDE SEQUENCE</scope>
    <source>
        <strain evidence="9">NRRL 6426</strain>
    </source>
</reference>
<dbReference type="PANTHER" id="PTHR23157:SF25">
    <property type="entry name" value="GRIP AND COILED-COIL DOMAIN-CONTAINING PROTEIN 1"/>
    <property type="match status" value="1"/>
</dbReference>
<proteinExistence type="predicted"/>
<dbReference type="SMART" id="SM00755">
    <property type="entry name" value="Grip"/>
    <property type="match status" value="1"/>
</dbReference>